<reference evidence="2" key="1">
    <citation type="submission" date="2018-06" db="EMBL/GenBank/DDBJ databases">
        <authorList>
            <person name="Zhirakovskaya E."/>
        </authorList>
    </citation>
    <scope>NUCLEOTIDE SEQUENCE</scope>
</reference>
<evidence type="ECO:0000256" key="1">
    <source>
        <dbReference type="SAM" id="Phobius"/>
    </source>
</evidence>
<dbReference type="PANTHER" id="PTHR37308:SF1">
    <property type="entry name" value="POLYPRENYL-PHOSPHATE TRANSPORTER"/>
    <property type="match status" value="1"/>
</dbReference>
<evidence type="ECO:0000313" key="2">
    <source>
        <dbReference type="EMBL" id="VAX40830.1"/>
    </source>
</evidence>
<protein>
    <recommendedName>
        <fullName evidence="3">Integral membrane protein</fullName>
    </recommendedName>
</protein>
<dbReference type="Pfam" id="PF04018">
    <property type="entry name" value="VCA0040-like"/>
    <property type="match status" value="1"/>
</dbReference>
<keyword evidence="1" id="KW-0472">Membrane</keyword>
<evidence type="ECO:0008006" key="3">
    <source>
        <dbReference type="Google" id="ProtNLM"/>
    </source>
</evidence>
<feature type="transmembrane region" description="Helical" evidence="1">
    <location>
        <begin position="208"/>
        <end position="230"/>
    </location>
</feature>
<dbReference type="AlphaFoldDB" id="A0A3B1DYY1"/>
<gene>
    <name evidence="2" type="ORF">MNBD_PLANCTO02-919</name>
</gene>
<dbReference type="EMBL" id="UOGL01000485">
    <property type="protein sequence ID" value="VAX40830.1"/>
    <property type="molecule type" value="Genomic_DNA"/>
</dbReference>
<organism evidence="2">
    <name type="scientific">hydrothermal vent metagenome</name>
    <dbReference type="NCBI Taxonomy" id="652676"/>
    <lineage>
        <taxon>unclassified sequences</taxon>
        <taxon>metagenomes</taxon>
        <taxon>ecological metagenomes</taxon>
    </lineage>
</organism>
<keyword evidence="1" id="KW-0812">Transmembrane</keyword>
<feature type="transmembrane region" description="Helical" evidence="1">
    <location>
        <begin position="284"/>
        <end position="305"/>
    </location>
</feature>
<name>A0A3B1DYY1_9ZZZZ</name>
<feature type="transmembrane region" description="Helical" evidence="1">
    <location>
        <begin position="154"/>
        <end position="187"/>
    </location>
</feature>
<keyword evidence="1" id="KW-1133">Transmembrane helix</keyword>
<accession>A0A3B1DYY1</accession>
<proteinExistence type="predicted"/>
<feature type="transmembrane region" description="Helical" evidence="1">
    <location>
        <begin position="71"/>
        <end position="94"/>
    </location>
</feature>
<dbReference type="InterPro" id="IPR007163">
    <property type="entry name" value="VCA0040-like"/>
</dbReference>
<feature type="transmembrane region" description="Helical" evidence="1">
    <location>
        <begin position="100"/>
        <end position="117"/>
    </location>
</feature>
<sequence>MKYQADIVNIGRGLLMGGADAIPGVSGGTVALILGIYEQLVTAISRFDTTLLKQLRQKEFKAAAEYIDLRFLVTLLIGIVGGLGVMILAVKFVLVHHLHYTLAAFFGMIIASSLLVFRMITSWNPITFVMLFTGTAFAFWLVGTEAMQNPPETYWYLFLCGVVSISAMILPGISGAFILLILARYTMMSDLIKSFLKLKITADEMKSLVVFVCGTVVGILCFSKLLRWLLARYEMLMLSLLCGFMLGSLRKLWPFFKDNNPLEHDLKKKVLVNIVPDFSTGDTWATLLILIISAGLVLALEAWSIKKEYV</sequence>
<dbReference type="PANTHER" id="PTHR37308">
    <property type="entry name" value="INTEGRAL MEMBRANE PROTEIN"/>
    <property type="match status" value="1"/>
</dbReference>
<feature type="transmembrane region" description="Helical" evidence="1">
    <location>
        <begin position="124"/>
        <end position="142"/>
    </location>
</feature>